<accession>A0A517V938</accession>
<dbReference type="InterPro" id="IPR038765">
    <property type="entry name" value="Papain-like_cys_pep_sf"/>
</dbReference>
<dbReference type="OrthoDB" id="222978at2"/>
<name>A0A517V938_9PLAN</name>
<evidence type="ECO:0000259" key="1">
    <source>
        <dbReference type="Pfam" id="PF01841"/>
    </source>
</evidence>
<dbReference type="AlphaFoldDB" id="A0A517V938"/>
<protein>
    <recommendedName>
        <fullName evidence="1">Transglutaminase-like domain-containing protein</fullName>
    </recommendedName>
</protein>
<dbReference type="InterPro" id="IPR002931">
    <property type="entry name" value="Transglutaminase-like"/>
</dbReference>
<dbReference type="Pfam" id="PF01841">
    <property type="entry name" value="Transglut_core"/>
    <property type="match status" value="1"/>
</dbReference>
<evidence type="ECO:0000313" key="3">
    <source>
        <dbReference type="Proteomes" id="UP000316855"/>
    </source>
</evidence>
<keyword evidence="3" id="KW-1185">Reference proteome</keyword>
<sequence>MRILTLPSRLNYLLLFCCTVTLPVQIRAERGILQPSTRSEQKSAVITELIQPTAITHEQGAAYSARLSIPRAADKNSKSRCELLENGKPLPFPHARHSRIRELGKGHYSHWTPGTLYFSTSDSSDPRTNGRNYELVSTESFLQKSTSFVLTDSNSEITVPVNLLKEAQPLKMIWQNLDSKTQITPAWKRKGAPDLSSQSAMLASILKPDMNAEEKSIAIWKFLVDWRYHYDPAEQGDELHDPVKFLNVYGYGFCDDCATNFMVLARKAGLQSRVWGLSGHVVAETFYDGRWHMFDPDHKVFYRNRQGVIAGVEELAEQPEIITKTPTDPLGSPSELIAKLYTSTSDNRVNERQPRIKDTIALPVLEPLDYVEFRYSNPERVHQKNKSHSPEPPLAGEGVLKRTIRDLYELKQTAGNQREWLVNWPYVLLAGYLDFELTSTDIQPRISISHNQKSWTPLKGKVKENRLRISLNEWIKKQPTAVYHFYIRLESPKQADPTTVINQATAELRFQFAPRAMAHVGNENNDFQMKLVTEPAGATKGLKLELIWKEID</sequence>
<dbReference type="Proteomes" id="UP000316855">
    <property type="component" value="Chromosome"/>
</dbReference>
<evidence type="ECO:0000313" key="2">
    <source>
        <dbReference type="EMBL" id="QDT89530.1"/>
    </source>
</evidence>
<organism evidence="2 3">
    <name type="scientific">Gimesia algae</name>
    <dbReference type="NCBI Taxonomy" id="2527971"/>
    <lineage>
        <taxon>Bacteria</taxon>
        <taxon>Pseudomonadati</taxon>
        <taxon>Planctomycetota</taxon>
        <taxon>Planctomycetia</taxon>
        <taxon>Planctomycetales</taxon>
        <taxon>Planctomycetaceae</taxon>
        <taxon>Gimesia</taxon>
    </lineage>
</organism>
<dbReference type="SUPFAM" id="SSF54001">
    <property type="entry name" value="Cysteine proteinases"/>
    <property type="match status" value="1"/>
</dbReference>
<reference evidence="2 3" key="1">
    <citation type="submission" date="2019-02" db="EMBL/GenBank/DDBJ databases">
        <title>Deep-cultivation of Planctomycetes and their phenomic and genomic characterization uncovers novel biology.</title>
        <authorList>
            <person name="Wiegand S."/>
            <person name="Jogler M."/>
            <person name="Boedeker C."/>
            <person name="Pinto D."/>
            <person name="Vollmers J."/>
            <person name="Rivas-Marin E."/>
            <person name="Kohn T."/>
            <person name="Peeters S.H."/>
            <person name="Heuer A."/>
            <person name="Rast P."/>
            <person name="Oberbeckmann S."/>
            <person name="Bunk B."/>
            <person name="Jeske O."/>
            <person name="Meyerdierks A."/>
            <person name="Storesund J.E."/>
            <person name="Kallscheuer N."/>
            <person name="Luecker S."/>
            <person name="Lage O.M."/>
            <person name="Pohl T."/>
            <person name="Merkel B.J."/>
            <person name="Hornburger P."/>
            <person name="Mueller R.-W."/>
            <person name="Bruemmer F."/>
            <person name="Labrenz M."/>
            <person name="Spormann A.M."/>
            <person name="Op den Camp H."/>
            <person name="Overmann J."/>
            <person name="Amann R."/>
            <person name="Jetten M.S.M."/>
            <person name="Mascher T."/>
            <person name="Medema M.H."/>
            <person name="Devos D.P."/>
            <person name="Kaster A.-K."/>
            <person name="Ovreas L."/>
            <person name="Rohde M."/>
            <person name="Galperin M.Y."/>
            <person name="Jogler C."/>
        </authorList>
    </citation>
    <scope>NUCLEOTIDE SEQUENCE [LARGE SCALE GENOMIC DNA]</scope>
    <source>
        <strain evidence="2 3">Pan161</strain>
    </source>
</reference>
<dbReference type="Gene3D" id="3.10.620.30">
    <property type="match status" value="1"/>
</dbReference>
<dbReference type="EMBL" id="CP036343">
    <property type="protein sequence ID" value="QDT89530.1"/>
    <property type="molecule type" value="Genomic_DNA"/>
</dbReference>
<feature type="domain" description="Transglutaminase-like" evidence="1">
    <location>
        <begin position="204"/>
        <end position="296"/>
    </location>
</feature>
<gene>
    <name evidence="2" type="ORF">Pan161_11600</name>
</gene>
<dbReference type="KEGG" id="gax:Pan161_11600"/>
<proteinExistence type="predicted"/>